<evidence type="ECO:0000256" key="4">
    <source>
        <dbReference type="ARBA" id="ARBA00023136"/>
    </source>
</evidence>
<comment type="caution">
    <text evidence="7">The sequence shown here is derived from an EMBL/GenBank/DDBJ whole genome shotgun (WGS) entry which is preliminary data.</text>
</comment>
<dbReference type="PANTHER" id="PTHR31310:SF7">
    <property type="entry name" value="PA-PHOSPHATASE RELATED-FAMILY PROTEIN DDB_G0268928"/>
    <property type="match status" value="1"/>
</dbReference>
<evidence type="ECO:0000259" key="6">
    <source>
        <dbReference type="Pfam" id="PF14378"/>
    </source>
</evidence>
<evidence type="ECO:0000313" key="8">
    <source>
        <dbReference type="Proteomes" id="UP001149140"/>
    </source>
</evidence>
<dbReference type="GO" id="GO:0016020">
    <property type="term" value="C:membrane"/>
    <property type="evidence" value="ECO:0007669"/>
    <property type="project" value="UniProtKB-SubCell"/>
</dbReference>
<protein>
    <submittedName>
        <fullName evidence="7">Phosphatase PAP2 family protein</fullName>
    </submittedName>
</protein>
<feature type="transmembrane region" description="Helical" evidence="5">
    <location>
        <begin position="169"/>
        <end position="191"/>
    </location>
</feature>
<evidence type="ECO:0000256" key="5">
    <source>
        <dbReference type="SAM" id="Phobius"/>
    </source>
</evidence>
<gene>
    <name evidence="7" type="ORF">OM076_05610</name>
</gene>
<evidence type="ECO:0000256" key="3">
    <source>
        <dbReference type="ARBA" id="ARBA00022989"/>
    </source>
</evidence>
<evidence type="ECO:0000313" key="7">
    <source>
        <dbReference type="EMBL" id="MDA0159730.1"/>
    </source>
</evidence>
<feature type="transmembrane region" description="Helical" evidence="5">
    <location>
        <begin position="117"/>
        <end position="136"/>
    </location>
</feature>
<dbReference type="InterPro" id="IPR052185">
    <property type="entry name" value="IPC_Synthase-Related"/>
</dbReference>
<dbReference type="RefSeq" id="WP_270038500.1">
    <property type="nucleotide sequence ID" value="NZ_JAPDOD010000003.1"/>
</dbReference>
<sequence length="260" mass="27779">MIAATPLPRPTSAIRLPFSPRARLQIGLFLFAYLVYSAARFVTVGDLPSARDHAEWIVNLERSTGTGVEASVQHAFAGTWMIWVLNHLYLIAQLGVIPAVLVFLYKRNPAIYATLRNTILATWLISVPVYGLFPVAPPRLADMGISDTITQGTSFAMNSNFTTSFYNELAAVPSLHVGFAVAVGFALFAALEHPALKFLALLWGPVIGLAVVATGNHFVFDMVAGVFASAAGYGLGAVAGRIRIKRPSTVSGFGPAFADA</sequence>
<dbReference type="EMBL" id="JAPDOD010000003">
    <property type="protein sequence ID" value="MDA0159730.1"/>
    <property type="molecule type" value="Genomic_DNA"/>
</dbReference>
<feature type="transmembrane region" description="Helical" evidence="5">
    <location>
        <begin position="24"/>
        <end position="42"/>
    </location>
</feature>
<feature type="domain" description="Inositolphosphotransferase Aur1/Ipt1" evidence="6">
    <location>
        <begin position="55"/>
        <end position="233"/>
    </location>
</feature>
<keyword evidence="3 5" id="KW-1133">Transmembrane helix</keyword>
<dbReference type="Proteomes" id="UP001149140">
    <property type="component" value="Unassembled WGS sequence"/>
</dbReference>
<name>A0A9X3MP54_9ACTN</name>
<keyword evidence="2 5" id="KW-0812">Transmembrane</keyword>
<accession>A0A9X3MP54</accession>
<keyword evidence="8" id="KW-1185">Reference proteome</keyword>
<comment type="subcellular location">
    <subcellularLocation>
        <location evidence="1">Membrane</location>
        <topology evidence="1">Multi-pass membrane protein</topology>
    </subcellularLocation>
</comment>
<dbReference type="PANTHER" id="PTHR31310">
    <property type="match status" value="1"/>
</dbReference>
<feature type="transmembrane region" description="Helical" evidence="5">
    <location>
        <begin position="80"/>
        <end position="105"/>
    </location>
</feature>
<keyword evidence="4 5" id="KW-0472">Membrane</keyword>
<dbReference type="CDD" id="cd03386">
    <property type="entry name" value="PAP2_Aur1_like"/>
    <property type="match status" value="1"/>
</dbReference>
<evidence type="ECO:0000256" key="1">
    <source>
        <dbReference type="ARBA" id="ARBA00004141"/>
    </source>
</evidence>
<reference evidence="7" key="1">
    <citation type="submission" date="2022-10" db="EMBL/GenBank/DDBJ databases">
        <title>The WGS of Solirubrobacter ginsenosidimutans DSM 21036.</title>
        <authorList>
            <person name="Jiang Z."/>
        </authorList>
    </citation>
    <scope>NUCLEOTIDE SEQUENCE</scope>
    <source>
        <strain evidence="7">DSM 21036</strain>
    </source>
</reference>
<dbReference type="InterPro" id="IPR026841">
    <property type="entry name" value="Aur1/Ipt1"/>
</dbReference>
<organism evidence="7 8">
    <name type="scientific">Solirubrobacter ginsenosidimutans</name>
    <dbReference type="NCBI Taxonomy" id="490573"/>
    <lineage>
        <taxon>Bacteria</taxon>
        <taxon>Bacillati</taxon>
        <taxon>Actinomycetota</taxon>
        <taxon>Thermoleophilia</taxon>
        <taxon>Solirubrobacterales</taxon>
        <taxon>Solirubrobacteraceae</taxon>
        <taxon>Solirubrobacter</taxon>
    </lineage>
</organism>
<feature type="transmembrane region" description="Helical" evidence="5">
    <location>
        <begin position="198"/>
        <end position="216"/>
    </location>
</feature>
<proteinExistence type="predicted"/>
<dbReference type="AlphaFoldDB" id="A0A9X3MP54"/>
<dbReference type="Pfam" id="PF14378">
    <property type="entry name" value="PAP2_3"/>
    <property type="match status" value="1"/>
</dbReference>
<evidence type="ECO:0000256" key="2">
    <source>
        <dbReference type="ARBA" id="ARBA00022692"/>
    </source>
</evidence>